<sequence length="2611" mass="305164">MSNTNLSQRKTRRKTTNQSGSKLTTTSASSTQSLSLAEWPTLSEQSVVANVGASAHVDNIWASVLSQPTVIDPVDTAPLMQLHPLATQYALMNPSSQPAQTANPLISHTTTLTTTSHRQTPTSSDHLNRSQSNNKIPVIAQMTPHEEEVNRKVIEIILSMHKSQEYVAPKRVMDKLFAHFRCRSWNELRVHQNKLKALDNLDNRVKNVTLHVQMLKEIFNICTLYELEPLLVKCLEVNRYEDLEMGPLGVNPIVQEIFNYDPSHRNQAILPITTSDIIQDFFKFRRNRTGSSETYRDDFLSYLGQKYRLQSWKELGLHLGSFPFLIHVNNRLQQDLEQHQSGAIDKAFIGLLEDVRTNLNKIKEKINTEQQLSYYTKKKTPIAVFNHLTSIIEKYFHWLPHQSVTYAALVLLRENELLRFLLNLSIYLGTIEDTETLRIELKKLHGDIYPNEDLFKLENRIETEIITNLFDQRRFKSTISLGELCSEIYSLLSNYQTLLTIEQLVDIDQSLCRHYRVNNFSQLNSDDLPLTHFLHKYREQIDPHHQLAIYDECSPPDDREAMGSFIQQLDICYQESMNASTNENLGYEYNSIDVEKWSTVNKVLKHKFIQSINFRQAKSILIEANRLSSHFHKHPIVRFEESLLDIHYLNRIDICPASVNVSENQLCQLIANAPLMIDLSQWLQWQNFFHPKYGRLLSFLTKHEHEFQGILFLETSKSKVIRLPFNTSTQNFEQELSAMNIRAAVGYLCSLIVQEGLVSRLPFTVLRTSIETWFYRLQALAILNHDPYYSFRLILEFLMLLPIFIGQSRVIEELILGPLDLVFCDESNIRSRLWDVANNNQRMKLEFWGHTINIDEWKNNEKWTGQFEEEAPVSSQAVHLISSENYNRQITTQHLSIDPERSAERQPTIPSNEMLRRTVDNILPFQSAIEHVRWIRQDYGVDDTQNTTSNSAVTRLHGVVQRILEKLSVDLFSEGAHFVLELVQNADDNQYEDSVVPTLRFVLSSQRILVCNNELGFQPKNISAICDAGASTKGKHKQGYSGHKGIGFKSVFMISHRPEIHSGNYHIRFDTMNGTQQMGYILPIWIDQYDEPLPDSSQWPTCIRLPIQADIKADYLRQKFDNIQAKLLLFLHRLRKIEIVQEQENIVTTKIFTRFDHINDVDGQIIELQEKLSNEIIHRNLWLVVKKVIPVPDTIKNSLRDIKGPVDWTTIAIAYPLEGLTNSSVVPLSSQPVFAYLPVRSFDFRFILQADFEVPASRQDIHRDNLWNDWLKSEMPSLLSLSYEKFQRLPELLPTFNMNTQQITSIQTIKFFLKFLPSYHEIDPYFQTFIKQGFQLLIGVLQLPVINPKSTNENEKISWASASQCIIVRDEFIRMILSSELLLTHFNRYHLHEELINDCDEKLLLALGCRQLNTSDVIKLIELAYQSDDREYIITETIIQEVAQWFICLDYSLQEQHAFDRWQNKKDDTFDRLKLLKIIPLQCSKHLVSLHEFQHDTIFFPLNKSTKYARHLRLILDDVPILDHRLIIYIEDHYSRRFQSCRKLLEKLGIRDIPRIQDIYRQHILPTMADPKRWSTKSSDLLIAYVISIYTYLYRSEKGLSEDEINQLRKQMLIKTQENQFLSLGTEKTFIHVTKAYGARQSMESLNLPKDRIHFISNDYYLQYRETVLRNDADQRLFLQFLHDVRIDDFLRMEYKSIPFADTTQLDNTSWQHHKDELNNLIHEPFFIDDYQCEEFEVLMLPEPNYQLCVQLLQYLQDHYRSTSQYYDSSLVRSRHKKMNQNEQVKTMESSFRLTLKKHSWIPVTNEKLCRPADVYCLESPYELFRSYVPHLDLTKVSIKDQNFMFNILGIQNTIPTKFLFKLLMKWSSNLEHDQIDDLIQTNENSDLIPCPLSSTFRCSCPDSINKIRQLYLLLINNEETCRLLARFRQWPLVYVPQDNNEGQFVHVDKVYWQNYDTDMSINDVLRKTNSRRAIGPYYQDNPSLSALFLNILAIEHQPSIDDYLSLLSKADEIDQIWKLITILIRIAIEQKKEHELQEKCHELQFIPCINFDHHLMKSTDQQLFYPHDSDVAELFADLVLIIKLPNFELSSNIRERFCSLFNIRSLSQVIQVHVEVKNEQMSAKITDFYRQSIDLIQNYMQDNKMLSDEQSKHFGSIFHQMYFMAVDDLQLSYFYESTQRKLPTQFTPKSTYIDETTAKFYIRKVDEEYHLYYIRTMVEFLASDPTYQAKLSLFIENLLRTYQKNRQHGLNKIREKYTITLEPKWEIPEGIVPHTKDEEKSQINASEKKIQVTEEEILEKMKEASWREKLPPKKSEKKVEEKNVVTDGSLQSGSTHSHPVKKDSYVVSNDQPVATKHRTDRRTTNEKIHSDPLQTTTEKSCSNRLKKITEKTYNDALQSTTAEKTHNDPLQSTNVEKTDNDPLQSTTAEETHNNQLQRPSSGITHQVYSPSIQFEKIVVSNMTNLNLSTVNVNLNTLSTDIDKQIGRRGEELVFLLLKREHPNDQVIWMNAEKESGKPFDIRRRLLNGIDEFIEVKTTINSNQHSFFVSAAEVNFFLKYPTHSSIYRVYYADPVESSTIIKINQIKKNLDQNNLKLIMTICSKPIDTTSN</sequence>
<feature type="region of interest" description="Disordered" evidence="2">
    <location>
        <begin position="2398"/>
        <end position="2443"/>
    </location>
</feature>
<organism evidence="4 5">
    <name type="scientific">Adineta steineri</name>
    <dbReference type="NCBI Taxonomy" id="433720"/>
    <lineage>
        <taxon>Eukaryota</taxon>
        <taxon>Metazoa</taxon>
        <taxon>Spiralia</taxon>
        <taxon>Gnathifera</taxon>
        <taxon>Rotifera</taxon>
        <taxon>Eurotatoria</taxon>
        <taxon>Bdelloidea</taxon>
        <taxon>Adinetida</taxon>
        <taxon>Adinetidae</taxon>
        <taxon>Adineta</taxon>
    </lineage>
</organism>
<dbReference type="InterPro" id="IPR052957">
    <property type="entry name" value="Auxin_embryo_med"/>
</dbReference>
<feature type="compositionally biased region" description="Basic and acidic residues" evidence="2">
    <location>
        <begin position="2304"/>
        <end position="2325"/>
    </location>
</feature>
<feature type="compositionally biased region" description="Low complexity" evidence="2">
    <location>
        <begin position="113"/>
        <end position="124"/>
    </location>
</feature>
<proteinExistence type="predicted"/>
<feature type="compositionally biased region" description="Basic and acidic residues" evidence="2">
    <location>
        <begin position="2362"/>
        <end position="2371"/>
    </location>
</feature>
<keyword evidence="1" id="KW-0175">Coiled coil</keyword>
<feature type="compositionally biased region" description="Polar residues" evidence="2">
    <location>
        <begin position="2373"/>
        <end position="2384"/>
    </location>
</feature>
<feature type="region of interest" description="Disordered" evidence="2">
    <location>
        <begin position="2304"/>
        <end position="2384"/>
    </location>
</feature>
<dbReference type="EMBL" id="CAJOBB010000686">
    <property type="protein sequence ID" value="CAF3730709.1"/>
    <property type="molecule type" value="Genomic_DNA"/>
</dbReference>
<name>A0A818WSW5_9BILA</name>
<feature type="compositionally biased region" description="Low complexity" evidence="2">
    <location>
        <begin position="19"/>
        <end position="33"/>
    </location>
</feature>
<dbReference type="Proteomes" id="UP000663868">
    <property type="component" value="Unassembled WGS sequence"/>
</dbReference>
<dbReference type="InterPro" id="IPR024975">
    <property type="entry name" value="NOV_C"/>
</dbReference>
<feature type="region of interest" description="Disordered" evidence="2">
    <location>
        <begin position="1"/>
        <end position="33"/>
    </location>
</feature>
<reference evidence="4" key="1">
    <citation type="submission" date="2021-02" db="EMBL/GenBank/DDBJ databases">
        <authorList>
            <person name="Nowell W R."/>
        </authorList>
    </citation>
    <scope>NUCLEOTIDE SEQUENCE</scope>
</reference>
<feature type="region of interest" description="Disordered" evidence="2">
    <location>
        <begin position="113"/>
        <end position="132"/>
    </location>
</feature>
<dbReference type="PANTHER" id="PTHR32387">
    <property type="entry name" value="WU:FJ29H11"/>
    <property type="match status" value="1"/>
</dbReference>
<feature type="domain" description="Protein NO VEIN C-terminal" evidence="3">
    <location>
        <begin position="2490"/>
        <end position="2573"/>
    </location>
</feature>
<accession>A0A818WSW5</accession>
<dbReference type="NCBIfam" id="NF047352">
    <property type="entry name" value="P_loop_sacsin"/>
    <property type="match status" value="1"/>
</dbReference>
<feature type="compositionally biased region" description="Polar residues" evidence="2">
    <location>
        <begin position="2327"/>
        <end position="2338"/>
    </location>
</feature>
<dbReference type="Gene3D" id="3.30.565.10">
    <property type="entry name" value="Histidine kinase-like ATPase, C-terminal domain"/>
    <property type="match status" value="1"/>
</dbReference>
<evidence type="ECO:0000256" key="2">
    <source>
        <dbReference type="SAM" id="MobiDB-lite"/>
    </source>
</evidence>
<dbReference type="Pfam" id="PF13020">
    <property type="entry name" value="NOV_C"/>
    <property type="match status" value="1"/>
</dbReference>
<dbReference type="InterPro" id="IPR036890">
    <property type="entry name" value="HATPase_C_sf"/>
</dbReference>
<evidence type="ECO:0000256" key="1">
    <source>
        <dbReference type="SAM" id="Coils"/>
    </source>
</evidence>
<protein>
    <recommendedName>
        <fullName evidence="3">Protein NO VEIN C-terminal domain-containing protein</fullName>
    </recommendedName>
</protein>
<evidence type="ECO:0000313" key="4">
    <source>
        <dbReference type="EMBL" id="CAF3730709.1"/>
    </source>
</evidence>
<comment type="caution">
    <text evidence="4">The sequence shown here is derived from an EMBL/GenBank/DDBJ whole genome shotgun (WGS) entry which is preliminary data.</text>
</comment>
<evidence type="ECO:0000313" key="5">
    <source>
        <dbReference type="Proteomes" id="UP000663868"/>
    </source>
</evidence>
<dbReference type="SUPFAM" id="SSF55874">
    <property type="entry name" value="ATPase domain of HSP90 chaperone/DNA topoisomerase II/histidine kinase"/>
    <property type="match status" value="1"/>
</dbReference>
<dbReference type="PANTHER" id="PTHR32387:SF3">
    <property type="entry name" value="ATP_DNA BINDING PROTEIN"/>
    <property type="match status" value="1"/>
</dbReference>
<gene>
    <name evidence="4" type="ORF">KXQ929_LOCUS13034</name>
</gene>
<evidence type="ECO:0000259" key="3">
    <source>
        <dbReference type="Pfam" id="PF13020"/>
    </source>
</evidence>
<feature type="coiled-coil region" evidence="1">
    <location>
        <begin position="2277"/>
        <end position="2304"/>
    </location>
</feature>